<dbReference type="EMBL" id="FOIZ01000002">
    <property type="protein sequence ID" value="SEW43429.1"/>
    <property type="molecule type" value="Genomic_DNA"/>
</dbReference>
<evidence type="ECO:0000313" key="4">
    <source>
        <dbReference type="EMBL" id="SEW43429.1"/>
    </source>
</evidence>
<keyword evidence="3" id="KW-0472">Membrane</keyword>
<feature type="compositionally biased region" description="Basic and acidic residues" evidence="2">
    <location>
        <begin position="65"/>
        <end position="80"/>
    </location>
</feature>
<organism evidence="4 5">
    <name type="scientific">Cognatiyoonia koreensis</name>
    <dbReference type="NCBI Taxonomy" id="364200"/>
    <lineage>
        <taxon>Bacteria</taxon>
        <taxon>Pseudomonadati</taxon>
        <taxon>Pseudomonadota</taxon>
        <taxon>Alphaproteobacteria</taxon>
        <taxon>Rhodobacterales</taxon>
        <taxon>Paracoccaceae</taxon>
        <taxon>Cognatiyoonia</taxon>
    </lineage>
</organism>
<dbReference type="OrthoDB" id="7659420at2"/>
<evidence type="ECO:0000313" key="5">
    <source>
        <dbReference type="Proteomes" id="UP000199167"/>
    </source>
</evidence>
<evidence type="ECO:0000256" key="3">
    <source>
        <dbReference type="SAM" id="Phobius"/>
    </source>
</evidence>
<feature type="compositionally biased region" description="Basic residues" evidence="2">
    <location>
        <begin position="1"/>
        <end position="14"/>
    </location>
</feature>
<feature type="compositionally biased region" description="Acidic residues" evidence="2">
    <location>
        <begin position="29"/>
        <end position="40"/>
    </location>
</feature>
<evidence type="ECO:0000256" key="2">
    <source>
        <dbReference type="SAM" id="MobiDB-lite"/>
    </source>
</evidence>
<evidence type="ECO:0000256" key="1">
    <source>
        <dbReference type="SAM" id="Coils"/>
    </source>
</evidence>
<feature type="compositionally biased region" description="Basic and acidic residues" evidence="2">
    <location>
        <begin position="16"/>
        <end position="28"/>
    </location>
</feature>
<keyword evidence="3" id="KW-0812">Transmembrane</keyword>
<dbReference type="STRING" id="364200.SAMN04488515_3079"/>
<dbReference type="Proteomes" id="UP000199167">
    <property type="component" value="Unassembled WGS sequence"/>
</dbReference>
<keyword evidence="5" id="KW-1185">Reference proteome</keyword>
<reference evidence="4 5" key="1">
    <citation type="submission" date="2016-10" db="EMBL/GenBank/DDBJ databases">
        <authorList>
            <person name="de Groot N.N."/>
        </authorList>
    </citation>
    <scope>NUCLEOTIDE SEQUENCE [LARGE SCALE GENOMIC DNA]</scope>
    <source>
        <strain evidence="4 5">DSM 17925</strain>
    </source>
</reference>
<keyword evidence="1" id="KW-0175">Coiled coil</keyword>
<keyword evidence="3" id="KW-1133">Transmembrane helix</keyword>
<feature type="transmembrane region" description="Helical" evidence="3">
    <location>
        <begin position="98"/>
        <end position="117"/>
    </location>
</feature>
<gene>
    <name evidence="4" type="ORF">SAMN04488515_3079</name>
</gene>
<dbReference type="RefSeq" id="WP_089996652.1">
    <property type="nucleotide sequence ID" value="NZ_FOIZ01000002.1"/>
</dbReference>
<feature type="region of interest" description="Disordered" evidence="2">
    <location>
        <begin position="1"/>
        <end position="95"/>
    </location>
</feature>
<sequence>MAKKTSSTRKKQTAVKKTDVVEPTKENVIEDAEVIAEDSAIETPPEPEKEPEPESDVTEEASVTESHEVRDAEPEEETKTDTYTPPAAPPETPQKQNVFIPMVLGGLVAGAIGYGIATLQRGDNTVELQAAISAQSDDISALRDEVATLSDGPAMDGITEQIAAVDQSVSSLSDRIDASIADLEDRIETVEKQPSADGTLQEAAIAAYERDLADLRDQIASQQEELRTLLSETREEAQAIEENAIATARKAQARTALAIVRESLETGRPMGAALADLEAGIEGSLPEGLADAADGVATLSSLQNSFPEAARAALATARREGAAGEEEGGLSGFLRNQLDVRSVEPQEGNSADAILSRAEAAVREGRLNDTLAELATLPEVARADLTDWIGQAEQRAAALDAAATLASQLNVN</sequence>
<feature type="coiled-coil region" evidence="1">
    <location>
        <begin position="173"/>
        <end position="250"/>
    </location>
</feature>
<proteinExistence type="predicted"/>
<accession>A0A1I0RQP6</accession>
<dbReference type="AlphaFoldDB" id="A0A1I0RQP6"/>
<protein>
    <submittedName>
        <fullName evidence="4">Uncharacterized conserved protein</fullName>
    </submittedName>
</protein>
<dbReference type="SUPFAM" id="SSF46579">
    <property type="entry name" value="Prefoldin"/>
    <property type="match status" value="1"/>
</dbReference>
<name>A0A1I0RQP6_9RHOB</name>